<sequence length="116" mass="12885">MNDIQLNQALPDQAPTNQAPDVDEVLKAISHPVRRDMLQWLKEPQLHFSPQHCSPELGVCAGQFERCGLSQSTVSAHLATLQRAGLITSSKLGQWNYYKRNEEAIAAFVSRLSTAL</sequence>
<dbReference type="EMBL" id="JAUSWH010000002">
    <property type="protein sequence ID" value="MDQ0454541.1"/>
    <property type="molecule type" value="Genomic_DNA"/>
</dbReference>
<dbReference type="Proteomes" id="UP001235269">
    <property type="component" value="Unassembled WGS sequence"/>
</dbReference>
<dbReference type="PANTHER" id="PTHR33154">
    <property type="entry name" value="TRANSCRIPTIONAL REGULATOR, ARSR FAMILY"/>
    <property type="match status" value="1"/>
</dbReference>
<dbReference type="RefSeq" id="WP_307156753.1">
    <property type="nucleotide sequence ID" value="NZ_JAUSWH010000002.1"/>
</dbReference>
<dbReference type="InterPro" id="IPR011991">
    <property type="entry name" value="ArsR-like_HTH"/>
</dbReference>
<keyword evidence="3" id="KW-0804">Transcription</keyword>
<keyword evidence="1" id="KW-0805">Transcription regulation</keyword>
<comment type="caution">
    <text evidence="6">The sequence shown here is derived from an EMBL/GenBank/DDBJ whole genome shotgun (WGS) entry which is preliminary data.</text>
</comment>
<dbReference type="InterPro" id="IPR051081">
    <property type="entry name" value="HTH_MetalResp_TranReg"/>
</dbReference>
<dbReference type="InterPro" id="IPR036388">
    <property type="entry name" value="WH-like_DNA-bd_sf"/>
</dbReference>
<dbReference type="PANTHER" id="PTHR33154:SF33">
    <property type="entry name" value="TRANSCRIPTIONAL REPRESSOR SDPR"/>
    <property type="match status" value="1"/>
</dbReference>
<dbReference type="Pfam" id="PF01022">
    <property type="entry name" value="HTH_5"/>
    <property type="match status" value="1"/>
</dbReference>
<dbReference type="InterPro" id="IPR036390">
    <property type="entry name" value="WH_DNA-bd_sf"/>
</dbReference>
<name>A0ABU0I8I2_9HYPH</name>
<organism evidence="6 7">
    <name type="scientific">Rhizobium paknamense</name>
    <dbReference type="NCBI Taxonomy" id="1206817"/>
    <lineage>
        <taxon>Bacteria</taxon>
        <taxon>Pseudomonadati</taxon>
        <taxon>Pseudomonadota</taxon>
        <taxon>Alphaproteobacteria</taxon>
        <taxon>Hyphomicrobiales</taxon>
        <taxon>Rhizobiaceae</taxon>
        <taxon>Rhizobium/Agrobacterium group</taxon>
        <taxon>Rhizobium</taxon>
    </lineage>
</organism>
<dbReference type="InterPro" id="IPR001845">
    <property type="entry name" value="HTH_ArsR_DNA-bd_dom"/>
</dbReference>
<evidence type="ECO:0000256" key="4">
    <source>
        <dbReference type="SAM" id="MobiDB-lite"/>
    </source>
</evidence>
<accession>A0ABU0I8I2</accession>
<evidence type="ECO:0000313" key="7">
    <source>
        <dbReference type="Proteomes" id="UP001235269"/>
    </source>
</evidence>
<keyword evidence="2" id="KW-0238">DNA-binding</keyword>
<dbReference type="PROSITE" id="PS50987">
    <property type="entry name" value="HTH_ARSR_2"/>
    <property type="match status" value="1"/>
</dbReference>
<dbReference type="CDD" id="cd00090">
    <property type="entry name" value="HTH_ARSR"/>
    <property type="match status" value="1"/>
</dbReference>
<keyword evidence="7" id="KW-1185">Reference proteome</keyword>
<gene>
    <name evidence="6" type="ORF">QO005_000868</name>
</gene>
<proteinExistence type="predicted"/>
<feature type="region of interest" description="Disordered" evidence="4">
    <location>
        <begin position="1"/>
        <end position="21"/>
    </location>
</feature>
<dbReference type="SMART" id="SM00418">
    <property type="entry name" value="HTH_ARSR"/>
    <property type="match status" value="1"/>
</dbReference>
<evidence type="ECO:0000256" key="1">
    <source>
        <dbReference type="ARBA" id="ARBA00023015"/>
    </source>
</evidence>
<dbReference type="SUPFAM" id="SSF46785">
    <property type="entry name" value="Winged helix' DNA-binding domain"/>
    <property type="match status" value="1"/>
</dbReference>
<protein>
    <submittedName>
        <fullName evidence="6">ArsR family transcriptional regulator</fullName>
    </submittedName>
</protein>
<reference evidence="6 7" key="1">
    <citation type="submission" date="2023-07" db="EMBL/GenBank/DDBJ databases">
        <title>Genomic Encyclopedia of Type Strains, Phase IV (KMG-IV): sequencing the most valuable type-strain genomes for metagenomic binning, comparative biology and taxonomic classification.</title>
        <authorList>
            <person name="Goeker M."/>
        </authorList>
    </citation>
    <scope>NUCLEOTIDE SEQUENCE [LARGE SCALE GENOMIC DNA]</scope>
    <source>
        <strain evidence="6 7">DSM 100301</strain>
    </source>
</reference>
<evidence type="ECO:0000256" key="3">
    <source>
        <dbReference type="ARBA" id="ARBA00023163"/>
    </source>
</evidence>
<evidence type="ECO:0000256" key="2">
    <source>
        <dbReference type="ARBA" id="ARBA00023125"/>
    </source>
</evidence>
<dbReference type="Gene3D" id="1.10.10.10">
    <property type="entry name" value="Winged helix-like DNA-binding domain superfamily/Winged helix DNA-binding domain"/>
    <property type="match status" value="1"/>
</dbReference>
<feature type="domain" description="HTH arsR-type" evidence="5">
    <location>
        <begin position="14"/>
        <end position="116"/>
    </location>
</feature>
<evidence type="ECO:0000259" key="5">
    <source>
        <dbReference type="PROSITE" id="PS50987"/>
    </source>
</evidence>
<evidence type="ECO:0000313" key="6">
    <source>
        <dbReference type="EMBL" id="MDQ0454541.1"/>
    </source>
</evidence>
<feature type="compositionally biased region" description="Polar residues" evidence="4">
    <location>
        <begin position="1"/>
        <end position="19"/>
    </location>
</feature>